<evidence type="ECO:0000256" key="1">
    <source>
        <dbReference type="SAM" id="Phobius"/>
    </source>
</evidence>
<comment type="caution">
    <text evidence="2">The sequence shown here is derived from an EMBL/GenBank/DDBJ whole genome shotgun (WGS) entry which is preliminary data.</text>
</comment>
<proteinExistence type="predicted"/>
<keyword evidence="1" id="KW-0472">Membrane</keyword>
<organism evidence="2 3">
    <name type="scientific">Candidatus Roizmanbacteria bacterium RIFCSPHIGHO2_02_FULL_40_9</name>
    <dbReference type="NCBI Taxonomy" id="1802042"/>
    <lineage>
        <taxon>Bacteria</taxon>
        <taxon>Candidatus Roizmaniibacteriota</taxon>
    </lineage>
</organism>
<dbReference type="AlphaFoldDB" id="A0A1F7HD26"/>
<evidence type="ECO:0000313" key="3">
    <source>
        <dbReference type="Proteomes" id="UP000177027"/>
    </source>
</evidence>
<name>A0A1F7HD26_9BACT</name>
<evidence type="ECO:0000313" key="2">
    <source>
        <dbReference type="EMBL" id="OGK28894.1"/>
    </source>
</evidence>
<feature type="transmembrane region" description="Helical" evidence="1">
    <location>
        <begin position="12"/>
        <end position="30"/>
    </location>
</feature>
<keyword evidence="1" id="KW-0812">Transmembrane</keyword>
<dbReference type="EMBL" id="MFZS01000022">
    <property type="protein sequence ID" value="OGK28894.1"/>
    <property type="molecule type" value="Genomic_DNA"/>
</dbReference>
<gene>
    <name evidence="2" type="ORF">A3D06_02440</name>
</gene>
<dbReference type="Proteomes" id="UP000177027">
    <property type="component" value="Unassembled WGS sequence"/>
</dbReference>
<sequence length="161" mass="17502">MKINLKDRNVQMTLGIIVVVLIVGLFASTMNKKSASKSTSNKQDVLPEVEILPTVDSSVQVSLTADKLKQEATLEISSVPAGTISIEYELSYDADVDGNKVPKGAIGTIEFDGEDPVSREITMGTCSSGTCKYDKGVEKIKATLKFSGKYGDRLFEREFEI</sequence>
<protein>
    <submittedName>
        <fullName evidence="2">Uncharacterized protein</fullName>
    </submittedName>
</protein>
<reference evidence="2 3" key="1">
    <citation type="journal article" date="2016" name="Nat. Commun.">
        <title>Thousands of microbial genomes shed light on interconnected biogeochemical processes in an aquifer system.</title>
        <authorList>
            <person name="Anantharaman K."/>
            <person name="Brown C.T."/>
            <person name="Hug L.A."/>
            <person name="Sharon I."/>
            <person name="Castelle C.J."/>
            <person name="Probst A.J."/>
            <person name="Thomas B.C."/>
            <person name="Singh A."/>
            <person name="Wilkins M.J."/>
            <person name="Karaoz U."/>
            <person name="Brodie E.L."/>
            <person name="Williams K.H."/>
            <person name="Hubbard S.S."/>
            <person name="Banfield J.F."/>
        </authorList>
    </citation>
    <scope>NUCLEOTIDE SEQUENCE [LARGE SCALE GENOMIC DNA]</scope>
</reference>
<keyword evidence="1" id="KW-1133">Transmembrane helix</keyword>
<accession>A0A1F7HD26</accession>